<evidence type="ECO:0000313" key="2">
    <source>
        <dbReference type="EMBL" id="AGF77427.1"/>
    </source>
</evidence>
<dbReference type="Proteomes" id="UP000011721">
    <property type="component" value="Chromosome"/>
</dbReference>
<keyword evidence="3" id="KW-1185">Reference proteome</keyword>
<sequence length="295" mass="34570">MSECVDHFEDGRNAWQIGALGFFSRLRGFLITVLITIISMGTPFWWPEHFKSTRIIEMKSVFLVLVFLFSLIFCASFFYLRLRTIRSLDIKFYLHSLSHFLRDYQTKICKRRHSHQKRNEKHEIKFLRKFTGKICDHLKDYYIRLLKDDSIEVAIRLAKEKDIEGVNKITYYTIARSSGFNKNRYKTSEAICSDEGIPSFFLKKKEQGILIFNDLERASKQEFYKKTKNDDQYPDEVKTMMVAPLNGYDGQGISMIGLLHITSRKKNTFNITHVDSLKFTADLIAKSICHAVNNL</sequence>
<dbReference type="RefSeq" id="WP_015403123.1">
    <property type="nucleotide sequence ID" value="NC_020304.1"/>
</dbReference>
<proteinExistence type="predicted"/>
<dbReference type="KEGG" id="dsf:UWK_00853"/>
<gene>
    <name evidence="2" type="ordered locus">UWK_00853</name>
</gene>
<dbReference type="OrthoDB" id="7054761at2"/>
<accession>M1P6V6</accession>
<protein>
    <submittedName>
        <fullName evidence="2">Uncharacterized protein</fullName>
    </submittedName>
</protein>
<evidence type="ECO:0000313" key="3">
    <source>
        <dbReference type="Proteomes" id="UP000011721"/>
    </source>
</evidence>
<feature type="transmembrane region" description="Helical" evidence="1">
    <location>
        <begin position="61"/>
        <end position="82"/>
    </location>
</feature>
<dbReference type="EMBL" id="CP003985">
    <property type="protein sequence ID" value="AGF77427.1"/>
    <property type="molecule type" value="Genomic_DNA"/>
</dbReference>
<evidence type="ECO:0000256" key="1">
    <source>
        <dbReference type="SAM" id="Phobius"/>
    </source>
</evidence>
<dbReference type="HOGENOM" id="CLU_876985_0_0_7"/>
<reference evidence="3" key="1">
    <citation type="journal article" date="2013" name="Stand. Genomic Sci.">
        <title>Complete genome sequence of Desulfocapsa sulfexigens, a marine deltaproteobacterium specialized in disproportionating inorganic sulfur compounds.</title>
        <authorList>
            <person name="Finster K.W."/>
            <person name="Kjeldsen K.U."/>
            <person name="Kube M."/>
            <person name="Reinhardt R."/>
            <person name="Mussmann M."/>
            <person name="Amann R."/>
            <person name="Schreiber L."/>
        </authorList>
    </citation>
    <scope>NUCLEOTIDE SEQUENCE [LARGE SCALE GENOMIC DNA]</scope>
    <source>
        <strain evidence="3">DSM 10523 / SB164P1</strain>
    </source>
</reference>
<name>M1P6V6_DESSD</name>
<organism evidence="2 3">
    <name type="scientific">Desulfocapsa sulfexigens (strain DSM 10523 / SB164P1)</name>
    <dbReference type="NCBI Taxonomy" id="1167006"/>
    <lineage>
        <taxon>Bacteria</taxon>
        <taxon>Pseudomonadati</taxon>
        <taxon>Thermodesulfobacteriota</taxon>
        <taxon>Desulfobulbia</taxon>
        <taxon>Desulfobulbales</taxon>
        <taxon>Desulfocapsaceae</taxon>
        <taxon>Desulfocapsa</taxon>
    </lineage>
</organism>
<dbReference type="eggNOG" id="ENOG503412C">
    <property type="taxonomic scope" value="Bacteria"/>
</dbReference>
<dbReference type="STRING" id="1167006.UWK_00853"/>
<keyword evidence="1" id="KW-1133">Transmembrane helix</keyword>
<dbReference type="AlphaFoldDB" id="M1P6V6"/>
<keyword evidence="1" id="KW-0812">Transmembrane</keyword>
<feature type="transmembrane region" description="Helical" evidence="1">
    <location>
        <begin position="28"/>
        <end position="46"/>
    </location>
</feature>
<keyword evidence="1" id="KW-0472">Membrane</keyword>